<feature type="compositionally biased region" description="Low complexity" evidence="1">
    <location>
        <begin position="154"/>
        <end position="171"/>
    </location>
</feature>
<reference evidence="2 3" key="1">
    <citation type="submission" date="2023-01" db="EMBL/GenBank/DDBJ databases">
        <authorList>
            <person name="Whitehead M."/>
        </authorList>
    </citation>
    <scope>NUCLEOTIDE SEQUENCE [LARGE SCALE GENOMIC DNA]</scope>
</reference>
<protein>
    <submittedName>
        <fullName evidence="2">Uncharacterized protein</fullName>
    </submittedName>
</protein>
<feature type="compositionally biased region" description="Polar residues" evidence="1">
    <location>
        <begin position="105"/>
        <end position="114"/>
    </location>
</feature>
<keyword evidence="3" id="KW-1185">Reference proteome</keyword>
<feature type="compositionally biased region" description="Basic and acidic residues" evidence="1">
    <location>
        <begin position="66"/>
        <end position="75"/>
    </location>
</feature>
<evidence type="ECO:0000313" key="2">
    <source>
        <dbReference type="EMBL" id="CAI6366943.1"/>
    </source>
</evidence>
<dbReference type="Proteomes" id="UP001160148">
    <property type="component" value="Unassembled WGS sequence"/>
</dbReference>
<proteinExistence type="predicted"/>
<comment type="caution">
    <text evidence="2">The sequence shown here is derived from an EMBL/GenBank/DDBJ whole genome shotgun (WGS) entry which is preliminary data.</text>
</comment>
<feature type="region of interest" description="Disordered" evidence="1">
    <location>
        <begin position="16"/>
        <end position="171"/>
    </location>
</feature>
<dbReference type="AlphaFoldDB" id="A0AAV0XG22"/>
<evidence type="ECO:0000313" key="3">
    <source>
        <dbReference type="Proteomes" id="UP001160148"/>
    </source>
</evidence>
<feature type="compositionally biased region" description="Basic and acidic residues" evidence="1">
    <location>
        <begin position="115"/>
        <end position="126"/>
    </location>
</feature>
<sequence>MSPDHIFQTVRECLPPSVVNGVTRPPPLPAKPSCVPAVPTRRAPPPVIVASPTSDTATSDEDDDDNGHGHGHDGTAIEPPQIPARSNAHRLTKVAAPEPDENAAETPSSSTGTEDSQRDVAERAAEADEESCGEEQLERRPRGLQNANTAIKHNANNNNNSNNSNNNNNRQ</sequence>
<feature type="compositionally biased region" description="Low complexity" evidence="1">
    <location>
        <begin position="48"/>
        <end position="57"/>
    </location>
</feature>
<name>A0AAV0XG22_9HEMI</name>
<evidence type="ECO:0000256" key="1">
    <source>
        <dbReference type="SAM" id="MobiDB-lite"/>
    </source>
</evidence>
<gene>
    <name evidence="2" type="ORF">MEUPH1_LOCUS21471</name>
</gene>
<organism evidence="2 3">
    <name type="scientific">Macrosiphum euphorbiae</name>
    <name type="common">potato aphid</name>
    <dbReference type="NCBI Taxonomy" id="13131"/>
    <lineage>
        <taxon>Eukaryota</taxon>
        <taxon>Metazoa</taxon>
        <taxon>Ecdysozoa</taxon>
        <taxon>Arthropoda</taxon>
        <taxon>Hexapoda</taxon>
        <taxon>Insecta</taxon>
        <taxon>Pterygota</taxon>
        <taxon>Neoptera</taxon>
        <taxon>Paraneoptera</taxon>
        <taxon>Hemiptera</taxon>
        <taxon>Sternorrhyncha</taxon>
        <taxon>Aphidomorpha</taxon>
        <taxon>Aphidoidea</taxon>
        <taxon>Aphididae</taxon>
        <taxon>Macrosiphini</taxon>
        <taxon>Macrosiphum</taxon>
    </lineage>
</organism>
<dbReference type="EMBL" id="CARXXK010000004">
    <property type="protein sequence ID" value="CAI6366943.1"/>
    <property type="molecule type" value="Genomic_DNA"/>
</dbReference>
<accession>A0AAV0XG22</accession>